<feature type="compositionally biased region" description="Low complexity" evidence="1">
    <location>
        <begin position="99"/>
        <end position="130"/>
    </location>
</feature>
<keyword evidence="3" id="KW-1185">Reference proteome</keyword>
<accession>A0A7J6KTB9</accession>
<dbReference type="EMBL" id="JAAPAO010001226">
    <property type="protein sequence ID" value="KAF4650583.1"/>
    <property type="molecule type" value="Genomic_DNA"/>
</dbReference>
<feature type="region of interest" description="Disordered" evidence="1">
    <location>
        <begin position="1"/>
        <end position="138"/>
    </location>
</feature>
<name>A0A7J6KTB9_PERCH</name>
<feature type="region of interest" description="Disordered" evidence="1">
    <location>
        <begin position="180"/>
        <end position="220"/>
    </location>
</feature>
<feature type="non-terminal residue" evidence="2">
    <location>
        <position position="235"/>
    </location>
</feature>
<reference evidence="2 3" key="1">
    <citation type="submission" date="2020-04" db="EMBL/GenBank/DDBJ databases">
        <title>Perkinsus chesapeaki whole genome sequence.</title>
        <authorList>
            <person name="Bogema D.R."/>
        </authorList>
    </citation>
    <scope>NUCLEOTIDE SEQUENCE [LARGE SCALE GENOMIC DNA]</scope>
    <source>
        <strain evidence="2">ATCC PRA-425</strain>
    </source>
</reference>
<sequence length="235" mass="26201">IPFSRLSSSFDSAEHTPKTSPKAVRKRSESFQMDDDEEGRGGSSSPKKIATERQRALTLEKFTMDKIAHEDEGWTVSGAAGKRKRNNKNKKEQRDLESVESVVSSTPEGSEKSSASDSSNNLSMSSAAPSVEFNVTSSTTAAVQNSLFKSTKELFAPDETALPNFAPEEYIDGAYFMRKGGRHSHTKEQKQEWSARKQREQQFRVEKRNNQREAQKSAQAEAKMMRVEAIEAVAD</sequence>
<dbReference type="Proteomes" id="UP000591131">
    <property type="component" value="Unassembled WGS sequence"/>
</dbReference>
<feature type="compositionally biased region" description="Basic and acidic residues" evidence="1">
    <location>
        <begin position="62"/>
        <end position="72"/>
    </location>
</feature>
<proteinExistence type="predicted"/>
<dbReference type="AlphaFoldDB" id="A0A7J6KTB9"/>
<evidence type="ECO:0000256" key="1">
    <source>
        <dbReference type="SAM" id="MobiDB-lite"/>
    </source>
</evidence>
<evidence type="ECO:0000313" key="3">
    <source>
        <dbReference type="Proteomes" id="UP000591131"/>
    </source>
</evidence>
<gene>
    <name evidence="2" type="ORF">FOL47_001041</name>
</gene>
<organism evidence="2 3">
    <name type="scientific">Perkinsus chesapeaki</name>
    <name type="common">Clam parasite</name>
    <name type="synonym">Perkinsus andrewsi</name>
    <dbReference type="NCBI Taxonomy" id="330153"/>
    <lineage>
        <taxon>Eukaryota</taxon>
        <taxon>Sar</taxon>
        <taxon>Alveolata</taxon>
        <taxon>Perkinsozoa</taxon>
        <taxon>Perkinsea</taxon>
        <taxon>Perkinsida</taxon>
        <taxon>Perkinsidae</taxon>
        <taxon>Perkinsus</taxon>
    </lineage>
</organism>
<dbReference type="OrthoDB" id="447185at2759"/>
<comment type="caution">
    <text evidence="2">The sequence shown here is derived from an EMBL/GenBank/DDBJ whole genome shotgun (WGS) entry which is preliminary data.</text>
</comment>
<protein>
    <submittedName>
        <fullName evidence="2">Uncharacterized protein</fullName>
    </submittedName>
</protein>
<feature type="compositionally biased region" description="Basic and acidic residues" evidence="1">
    <location>
        <begin position="186"/>
        <end position="215"/>
    </location>
</feature>
<feature type="compositionally biased region" description="Polar residues" evidence="1">
    <location>
        <begin position="1"/>
        <end position="11"/>
    </location>
</feature>
<feature type="non-terminal residue" evidence="2">
    <location>
        <position position="1"/>
    </location>
</feature>
<evidence type="ECO:0000313" key="2">
    <source>
        <dbReference type="EMBL" id="KAF4650583.1"/>
    </source>
</evidence>